<dbReference type="KEGG" id="paeb:NCGM1900_5588"/>
<feature type="transmembrane region" description="Helical" evidence="5">
    <location>
        <begin position="34"/>
        <end position="54"/>
    </location>
</feature>
<dbReference type="Pfam" id="PF07264">
    <property type="entry name" value="EI24"/>
    <property type="match status" value="1"/>
</dbReference>
<evidence type="ECO:0000256" key="4">
    <source>
        <dbReference type="ARBA" id="ARBA00023136"/>
    </source>
</evidence>
<evidence type="ECO:0000313" key="6">
    <source>
        <dbReference type="EMBL" id="WOS77345.1"/>
    </source>
</evidence>
<proteinExistence type="predicted"/>
<evidence type="ECO:0000313" key="7">
    <source>
        <dbReference type="Proteomes" id="UP001297540"/>
    </source>
</evidence>
<evidence type="ECO:0000256" key="5">
    <source>
        <dbReference type="SAM" id="Phobius"/>
    </source>
</evidence>
<reference evidence="6" key="1">
    <citation type="submission" date="2023-06" db="EMBL/GenBank/DDBJ databases">
        <authorList>
            <consortium name="Clinical and Environmental Microbiology Branch: Whole genome sequencing antimicrobial resistance pathogens in the healthcare setting"/>
        </authorList>
    </citation>
    <scope>NUCLEOTIDE SEQUENCE</scope>
    <source>
        <strain evidence="6">2021CK-01020</strain>
    </source>
</reference>
<gene>
    <name evidence="6" type="ORF">L4V69_33510</name>
</gene>
<dbReference type="AlphaFoldDB" id="A0AAQ3LJN7"/>
<evidence type="ECO:0000256" key="3">
    <source>
        <dbReference type="ARBA" id="ARBA00022989"/>
    </source>
</evidence>
<reference evidence="6" key="2">
    <citation type="submission" date="2023-10" db="EMBL/GenBank/DDBJ databases">
        <title>Pathogen: clinical or host-associated sample.</title>
        <authorList>
            <person name="Hergert J."/>
            <person name="Casey R."/>
            <person name="Wagner J."/>
            <person name="Young E.L."/>
            <person name="Oakeson K.F."/>
        </authorList>
    </citation>
    <scope>NUCLEOTIDE SEQUENCE</scope>
    <source>
        <strain evidence="6">2021CK-01020</strain>
    </source>
</reference>
<feature type="transmembrane region" description="Helical" evidence="5">
    <location>
        <begin position="60"/>
        <end position="81"/>
    </location>
</feature>
<evidence type="ECO:0000256" key="2">
    <source>
        <dbReference type="ARBA" id="ARBA00022692"/>
    </source>
</evidence>
<dbReference type="RefSeq" id="WP_003095393.1">
    <property type="nucleotide sequence ID" value="NZ_AP014622.1"/>
</dbReference>
<dbReference type="InterPro" id="IPR059112">
    <property type="entry name" value="CysZ/EI24"/>
</dbReference>
<organism evidence="6 7">
    <name type="scientific">Pseudomonas aeruginosa</name>
    <dbReference type="NCBI Taxonomy" id="287"/>
    <lineage>
        <taxon>Bacteria</taxon>
        <taxon>Pseudomonadati</taxon>
        <taxon>Pseudomonadota</taxon>
        <taxon>Gammaproteobacteria</taxon>
        <taxon>Pseudomonadales</taxon>
        <taxon>Pseudomonadaceae</taxon>
        <taxon>Pseudomonas</taxon>
    </lineage>
</organism>
<feature type="transmembrane region" description="Helical" evidence="5">
    <location>
        <begin position="119"/>
        <end position="139"/>
    </location>
</feature>
<comment type="subcellular location">
    <subcellularLocation>
        <location evidence="1">Membrane</location>
        <topology evidence="1">Multi-pass membrane protein</topology>
    </subcellularLocation>
</comment>
<feature type="transmembrane region" description="Helical" evidence="5">
    <location>
        <begin position="235"/>
        <end position="257"/>
    </location>
</feature>
<name>A0AAQ3LJN7_PSEAI</name>
<accession>A0AAQ3LJN7</accession>
<keyword evidence="4 5" id="KW-0472">Membrane</keyword>
<evidence type="ECO:0000256" key="1">
    <source>
        <dbReference type="ARBA" id="ARBA00004141"/>
    </source>
</evidence>
<keyword evidence="2 5" id="KW-0812">Transmembrane</keyword>
<protein>
    <submittedName>
        <fullName evidence="6">EI24 domain-containing protein</fullName>
    </submittedName>
</protein>
<keyword evidence="3 5" id="KW-1133">Transmembrane helix</keyword>
<dbReference type="EMBL" id="CP136986">
    <property type="protein sequence ID" value="WOS77345.1"/>
    <property type="molecule type" value="Genomic_DNA"/>
</dbReference>
<dbReference type="Proteomes" id="UP001297540">
    <property type="component" value="Chromosome"/>
</dbReference>
<sequence length="288" mass="30764">MERIRRWYRQSLAAATEAATCFALGFRESLQPAALFRSASLCILVSVLCTWLFVHFFEPIIRLCGWAALYTAFSVANFALIPNGSLIEAGSGGPYFDPLAAFNGLAGLAQLAFYFVGYAALFFVALYAASIVFGIRLGLRIGLLGQLKEQVRQRYPRLAPASGERISLWRAAGFRLAPWLGVSGSILVGLLVPLYNGVLLLLALAYLNIRFLLPATLAGLADAGEQLAVLRARRGSLLLFGLLILLLALVPLLNLLLPAVLGGGTCHLANRGLAQLRGEASAESGSAG</sequence>